<dbReference type="InterPro" id="IPR028923">
    <property type="entry name" value="SAICAR_synt/ADE2_N"/>
</dbReference>
<evidence type="ECO:0000256" key="4">
    <source>
        <dbReference type="ARBA" id="ARBA00022741"/>
    </source>
</evidence>
<dbReference type="HOGENOM" id="CLU_061495_2_0_2"/>
<dbReference type="SUPFAM" id="SSF56104">
    <property type="entry name" value="SAICAR synthase-like"/>
    <property type="match status" value="1"/>
</dbReference>
<dbReference type="InterPro" id="IPR001636">
    <property type="entry name" value="SAICAR_synth"/>
</dbReference>
<keyword evidence="11" id="KW-1185">Reference proteome</keyword>
<keyword evidence="3 8" id="KW-0436">Ligase</keyword>
<dbReference type="GO" id="GO:0005524">
    <property type="term" value="F:ATP binding"/>
    <property type="evidence" value="ECO:0007669"/>
    <property type="project" value="UniProtKB-KW"/>
</dbReference>
<dbReference type="HAMAP" id="MF_00137">
    <property type="entry name" value="SAICAR_synth"/>
    <property type="match status" value="1"/>
</dbReference>
<dbReference type="EC" id="6.3.2.6" evidence="8"/>
<dbReference type="GO" id="GO:0004639">
    <property type="term" value="F:phosphoribosylaminoimidazolesuccinocarboxamide synthase activity"/>
    <property type="evidence" value="ECO:0007669"/>
    <property type="project" value="UniProtKB-UniRule"/>
</dbReference>
<dbReference type="Gene3D" id="3.30.200.20">
    <property type="entry name" value="Phosphorylase Kinase, domain 1"/>
    <property type="match status" value="1"/>
</dbReference>
<evidence type="ECO:0000256" key="2">
    <source>
        <dbReference type="ARBA" id="ARBA00010190"/>
    </source>
</evidence>
<dbReference type="eggNOG" id="arCOG04421">
    <property type="taxonomic scope" value="Archaea"/>
</dbReference>
<dbReference type="GeneID" id="9743164"/>
<protein>
    <recommendedName>
        <fullName evidence="8">Phosphoribosylaminoimidazole-succinocarboxamide synthase</fullName>
        <ecNumber evidence="8">6.3.2.6</ecNumber>
    </recommendedName>
    <alternativeName>
        <fullName evidence="8">SAICAR synthetase</fullName>
    </alternativeName>
</protein>
<comment type="similarity">
    <text evidence="2 8">Belongs to the SAICAR synthetase family.</text>
</comment>
<dbReference type="NCBIfam" id="TIGR00081">
    <property type="entry name" value="purC"/>
    <property type="match status" value="1"/>
</dbReference>
<dbReference type="InterPro" id="IPR033934">
    <property type="entry name" value="SAICAR_synt_PurC"/>
</dbReference>
<keyword evidence="6 8" id="KW-0067">ATP-binding</keyword>
<proteinExistence type="inferred from homology"/>
<dbReference type="Gene3D" id="3.30.470.20">
    <property type="entry name" value="ATP-grasp fold, B domain"/>
    <property type="match status" value="1"/>
</dbReference>
<comment type="pathway">
    <text evidence="1 8">Purine metabolism; IMP biosynthesis via de novo pathway; 5-amino-1-(5-phospho-D-ribosyl)imidazole-4-carboxamide from 5-amino-1-(5-phospho-D-ribosyl)imidazole-4-carboxylate: step 1/2.</text>
</comment>
<evidence type="ECO:0000256" key="5">
    <source>
        <dbReference type="ARBA" id="ARBA00022755"/>
    </source>
</evidence>
<name>E1RIH6_METP4</name>
<dbReference type="GO" id="GO:0006189">
    <property type="term" value="P:'de novo' IMP biosynthetic process"/>
    <property type="evidence" value="ECO:0007669"/>
    <property type="project" value="UniProtKB-UniRule"/>
</dbReference>
<evidence type="ECO:0000256" key="8">
    <source>
        <dbReference type="HAMAP-Rule" id="MF_00137"/>
    </source>
</evidence>
<keyword evidence="4 8" id="KW-0547">Nucleotide-binding</keyword>
<dbReference type="PANTHER" id="PTHR43599:SF3">
    <property type="entry name" value="SI:DKEY-6E2.2"/>
    <property type="match status" value="1"/>
</dbReference>
<gene>
    <name evidence="8" type="primary">purC</name>
    <name evidence="10" type="ordered locus">Mpet_0715</name>
</gene>
<evidence type="ECO:0000256" key="1">
    <source>
        <dbReference type="ARBA" id="ARBA00004672"/>
    </source>
</evidence>
<dbReference type="RefSeq" id="WP_013328667.1">
    <property type="nucleotide sequence ID" value="NC_014507.1"/>
</dbReference>
<evidence type="ECO:0000256" key="3">
    <source>
        <dbReference type="ARBA" id="ARBA00022598"/>
    </source>
</evidence>
<dbReference type="PANTHER" id="PTHR43599">
    <property type="entry name" value="MULTIFUNCTIONAL PROTEIN ADE2"/>
    <property type="match status" value="1"/>
</dbReference>
<dbReference type="Pfam" id="PF01259">
    <property type="entry name" value="SAICAR_synt"/>
    <property type="match status" value="1"/>
</dbReference>
<evidence type="ECO:0000313" key="11">
    <source>
        <dbReference type="Proteomes" id="UP000006565"/>
    </source>
</evidence>
<evidence type="ECO:0000256" key="6">
    <source>
        <dbReference type="ARBA" id="ARBA00022840"/>
    </source>
</evidence>
<dbReference type="InterPro" id="IPR050089">
    <property type="entry name" value="SAICAR_synthetase"/>
</dbReference>
<evidence type="ECO:0000256" key="7">
    <source>
        <dbReference type="ARBA" id="ARBA00048475"/>
    </source>
</evidence>
<organism evidence="10 11">
    <name type="scientific">Methanolacinia petrolearia (strain DSM 11571 / OCM 486 / SEBR 4847)</name>
    <name type="common">Methanoplanus petrolearius</name>
    <dbReference type="NCBI Taxonomy" id="679926"/>
    <lineage>
        <taxon>Archaea</taxon>
        <taxon>Methanobacteriati</taxon>
        <taxon>Methanobacteriota</taxon>
        <taxon>Stenosarchaea group</taxon>
        <taxon>Methanomicrobia</taxon>
        <taxon>Methanomicrobiales</taxon>
        <taxon>Methanomicrobiaceae</taxon>
        <taxon>Methanolacinia</taxon>
    </lineage>
</organism>
<dbReference type="KEGG" id="mpi:Mpet_0715"/>
<sequence>MAKKELLYEGKAKSVYGTDNPDELIAVFRDDITAFNGEKKDQFSGKGVYNATVSAFFFSMLEEKGIKTHFIGMIDERTMLVSKLKMIPLEVIGRNRAAGSLVKKFPFENGQVLNPPLVVTDYKNDERGDPPICDDIIYALGLLTPEELKEVREMALKINKILFEFFDKLGLVFVDFKIEFGRLGDEIVLGDEISMDSMRLWDKETGESFDKDVYRFGKGDVMSAYGRVVEKIEEWKRQNI</sequence>
<dbReference type="OrthoDB" id="10775at2157"/>
<evidence type="ECO:0000313" key="10">
    <source>
        <dbReference type="EMBL" id="ADN35489.1"/>
    </source>
</evidence>
<dbReference type="STRING" id="679926.Mpet_0715"/>
<keyword evidence="5 8" id="KW-0658">Purine biosynthesis</keyword>
<dbReference type="CDD" id="cd01415">
    <property type="entry name" value="SAICAR_synt_PurC"/>
    <property type="match status" value="1"/>
</dbReference>
<dbReference type="FunFam" id="3.30.200.20:FF:000086">
    <property type="entry name" value="Phosphoribosylaminoimidazole-succinocarboxamide synthase"/>
    <property type="match status" value="1"/>
</dbReference>
<evidence type="ECO:0000259" key="9">
    <source>
        <dbReference type="Pfam" id="PF01259"/>
    </source>
</evidence>
<dbReference type="UniPathway" id="UPA00074">
    <property type="reaction ID" value="UER00131"/>
</dbReference>
<comment type="catalytic activity">
    <reaction evidence="7 8">
        <text>5-amino-1-(5-phospho-D-ribosyl)imidazole-4-carboxylate + L-aspartate + ATP = (2S)-2-[5-amino-1-(5-phospho-beta-D-ribosyl)imidazole-4-carboxamido]succinate + ADP + phosphate + 2 H(+)</text>
        <dbReference type="Rhea" id="RHEA:22628"/>
        <dbReference type="ChEBI" id="CHEBI:15378"/>
        <dbReference type="ChEBI" id="CHEBI:29991"/>
        <dbReference type="ChEBI" id="CHEBI:30616"/>
        <dbReference type="ChEBI" id="CHEBI:43474"/>
        <dbReference type="ChEBI" id="CHEBI:58443"/>
        <dbReference type="ChEBI" id="CHEBI:77657"/>
        <dbReference type="ChEBI" id="CHEBI:456216"/>
        <dbReference type="EC" id="6.3.2.6"/>
    </reaction>
</comment>
<dbReference type="AlphaFoldDB" id="E1RIH6"/>
<accession>E1RIH6</accession>
<dbReference type="Proteomes" id="UP000006565">
    <property type="component" value="Chromosome"/>
</dbReference>
<feature type="domain" description="SAICAR synthetase/ADE2 N-terminal" evidence="9">
    <location>
        <begin position="6"/>
        <end position="231"/>
    </location>
</feature>
<reference evidence="10 11" key="1">
    <citation type="journal article" date="2010" name="Stand. Genomic Sci.">
        <title>Complete genome sequence of Methanoplanus petrolearius type strain (SEBR 4847).</title>
        <authorList>
            <person name="Brambilla E."/>
            <person name="Djao O.D."/>
            <person name="Daligault H."/>
            <person name="Lapidus A."/>
            <person name="Lucas S."/>
            <person name="Hammon N."/>
            <person name="Nolan M."/>
            <person name="Tice H."/>
            <person name="Cheng J.F."/>
            <person name="Han C."/>
            <person name="Tapia R."/>
            <person name="Goodwin L."/>
            <person name="Pitluck S."/>
            <person name="Liolios K."/>
            <person name="Ivanova N."/>
            <person name="Mavromatis K."/>
            <person name="Mikhailova N."/>
            <person name="Pati A."/>
            <person name="Chen A."/>
            <person name="Palaniappan K."/>
            <person name="Land M."/>
            <person name="Hauser L."/>
            <person name="Chang Y.J."/>
            <person name="Jeffries C.D."/>
            <person name="Rohde M."/>
            <person name="Spring S."/>
            <person name="Sikorski J."/>
            <person name="Goker M."/>
            <person name="Woyke T."/>
            <person name="Bristow J."/>
            <person name="Eisen J.A."/>
            <person name="Markowitz V."/>
            <person name="Hugenholtz P."/>
            <person name="Kyrpides N.C."/>
            <person name="Klenk H.P."/>
        </authorList>
    </citation>
    <scope>NUCLEOTIDE SEQUENCE [LARGE SCALE GENOMIC DNA]</scope>
    <source>
        <strain evidence="11">DSM 11571 / OCM 486 / SEBR 4847</strain>
    </source>
</reference>
<dbReference type="EMBL" id="CP002117">
    <property type="protein sequence ID" value="ADN35489.1"/>
    <property type="molecule type" value="Genomic_DNA"/>
</dbReference>
<dbReference type="GO" id="GO:0009236">
    <property type="term" value="P:cobalamin biosynthetic process"/>
    <property type="evidence" value="ECO:0007669"/>
    <property type="project" value="InterPro"/>
</dbReference>